<evidence type="ECO:0000313" key="3">
    <source>
        <dbReference type="EMBL" id="GCC19923.1"/>
    </source>
</evidence>
<feature type="compositionally biased region" description="Basic and acidic residues" evidence="1">
    <location>
        <begin position="11"/>
        <end position="22"/>
    </location>
</feature>
<keyword evidence="2" id="KW-0812">Transmembrane</keyword>
<keyword evidence="2" id="KW-1133">Transmembrane helix</keyword>
<comment type="caution">
    <text evidence="3">The sequence shown here is derived from an EMBL/GenBank/DDBJ whole genome shotgun (WGS) entry which is preliminary data.</text>
</comment>
<organism evidence="3 4">
    <name type="scientific">Chiloscyllium punctatum</name>
    <name type="common">Brownbanded bambooshark</name>
    <name type="synonym">Hemiscyllium punctatum</name>
    <dbReference type="NCBI Taxonomy" id="137246"/>
    <lineage>
        <taxon>Eukaryota</taxon>
        <taxon>Metazoa</taxon>
        <taxon>Chordata</taxon>
        <taxon>Craniata</taxon>
        <taxon>Vertebrata</taxon>
        <taxon>Chondrichthyes</taxon>
        <taxon>Elasmobranchii</taxon>
        <taxon>Galeomorphii</taxon>
        <taxon>Galeoidea</taxon>
        <taxon>Orectolobiformes</taxon>
        <taxon>Hemiscylliidae</taxon>
        <taxon>Chiloscyllium</taxon>
    </lineage>
</organism>
<proteinExistence type="predicted"/>
<evidence type="ECO:0000256" key="1">
    <source>
        <dbReference type="SAM" id="MobiDB-lite"/>
    </source>
</evidence>
<feature type="region of interest" description="Disordered" evidence="1">
    <location>
        <begin position="1"/>
        <end position="22"/>
    </location>
</feature>
<evidence type="ECO:0000313" key="4">
    <source>
        <dbReference type="Proteomes" id="UP000287033"/>
    </source>
</evidence>
<dbReference type="AlphaFoldDB" id="A0A401RP55"/>
<evidence type="ECO:0000256" key="2">
    <source>
        <dbReference type="SAM" id="Phobius"/>
    </source>
</evidence>
<keyword evidence="2" id="KW-0472">Membrane</keyword>
<reference evidence="3 4" key="1">
    <citation type="journal article" date="2018" name="Nat. Ecol. Evol.">
        <title>Shark genomes provide insights into elasmobranch evolution and the origin of vertebrates.</title>
        <authorList>
            <person name="Hara Y"/>
            <person name="Yamaguchi K"/>
            <person name="Onimaru K"/>
            <person name="Kadota M"/>
            <person name="Koyanagi M"/>
            <person name="Keeley SD"/>
            <person name="Tatsumi K"/>
            <person name="Tanaka K"/>
            <person name="Motone F"/>
            <person name="Kageyama Y"/>
            <person name="Nozu R"/>
            <person name="Adachi N"/>
            <person name="Nishimura O"/>
            <person name="Nakagawa R"/>
            <person name="Tanegashima C"/>
            <person name="Kiyatake I"/>
            <person name="Matsumoto R"/>
            <person name="Murakumo K"/>
            <person name="Nishida K"/>
            <person name="Terakita A"/>
            <person name="Kuratani S"/>
            <person name="Sato K"/>
            <person name="Hyodo S Kuraku.S."/>
        </authorList>
    </citation>
    <scope>NUCLEOTIDE SEQUENCE [LARGE SCALE GENOMIC DNA]</scope>
</reference>
<dbReference type="Proteomes" id="UP000287033">
    <property type="component" value="Unassembled WGS sequence"/>
</dbReference>
<protein>
    <submittedName>
        <fullName evidence="3">Uncharacterized protein</fullName>
    </submittedName>
</protein>
<sequence>MAFLPLLPHPTTEKGEARFRGDRTSREDGWQREFWWVKEHERKQFLEAVVEYRGWSRELIQGKWSPLVIYVLLGVSILLSVVILGTVFKLSRGTPEQTKSFIAEFRNEISQLKEIVFATEWTMH</sequence>
<accession>A0A401RP55</accession>
<gene>
    <name evidence="3" type="ORF">chiPu_0018624</name>
</gene>
<feature type="transmembrane region" description="Helical" evidence="2">
    <location>
        <begin position="67"/>
        <end position="90"/>
    </location>
</feature>
<dbReference type="EMBL" id="BEZZ01001629">
    <property type="protein sequence ID" value="GCC19923.1"/>
    <property type="molecule type" value="Genomic_DNA"/>
</dbReference>
<keyword evidence="4" id="KW-1185">Reference proteome</keyword>
<name>A0A401RP55_CHIPU</name>